<evidence type="ECO:0000313" key="3">
    <source>
        <dbReference type="Proteomes" id="UP000295748"/>
    </source>
</evidence>
<dbReference type="InterPro" id="IPR016040">
    <property type="entry name" value="NAD(P)-bd_dom"/>
</dbReference>
<evidence type="ECO:0000313" key="2">
    <source>
        <dbReference type="EMBL" id="QBR89121.1"/>
    </source>
</evidence>
<keyword evidence="3" id="KW-1185">Reference proteome</keyword>
<name>A0ABX5SV67_9MICO</name>
<dbReference type="Proteomes" id="UP000295748">
    <property type="component" value="Chromosome"/>
</dbReference>
<dbReference type="RefSeq" id="WP_135067310.1">
    <property type="nucleotide sequence ID" value="NZ_CP038266.1"/>
</dbReference>
<dbReference type="Gene3D" id="3.40.50.720">
    <property type="entry name" value="NAD(P)-binding Rossmann-like Domain"/>
    <property type="match status" value="1"/>
</dbReference>
<dbReference type="InterPro" id="IPR036291">
    <property type="entry name" value="NAD(P)-bd_dom_sf"/>
</dbReference>
<reference evidence="2 3" key="1">
    <citation type="submission" date="2019-03" db="EMBL/GenBank/DDBJ databases">
        <authorList>
            <person name="Dong K."/>
        </authorList>
    </citation>
    <scope>NUCLEOTIDE SEQUENCE [LARGE SCALE GENOMIC DNA]</scope>
    <source>
        <strain evidence="3">dk512</strain>
    </source>
</reference>
<dbReference type="Pfam" id="PF13460">
    <property type="entry name" value="NAD_binding_10"/>
    <property type="match status" value="1"/>
</dbReference>
<feature type="domain" description="NAD(P)-binding" evidence="1">
    <location>
        <begin position="7"/>
        <end position="172"/>
    </location>
</feature>
<protein>
    <submittedName>
        <fullName evidence="2">LysR family transcriptional regulator</fullName>
    </submittedName>
</protein>
<gene>
    <name evidence="2" type="ORF">E4K62_10755</name>
</gene>
<proteinExistence type="predicted"/>
<organism evidence="2 3">
    <name type="scientific">Microbacterium wangchenii</name>
    <dbReference type="NCBI Taxonomy" id="2541726"/>
    <lineage>
        <taxon>Bacteria</taxon>
        <taxon>Bacillati</taxon>
        <taxon>Actinomycetota</taxon>
        <taxon>Actinomycetes</taxon>
        <taxon>Micrococcales</taxon>
        <taxon>Microbacteriaceae</taxon>
        <taxon>Microbacterium</taxon>
    </lineage>
</organism>
<evidence type="ECO:0000259" key="1">
    <source>
        <dbReference type="Pfam" id="PF13460"/>
    </source>
</evidence>
<sequence length="260" mass="27530">MRIVLVGGTGRIGSRVAAKLLGHDVVLVARSMGVDSASGAGLREALSGADVVVDVTRPPASEPAAADAFFRRSTANLLREGRSAGAGHHVALTIVGTRRRPDIRYYAAKAMQERLIRGSGMPYTLVHATQFFEFVGEIADAATAGGSVRLPRALVQPIAADDVADALVRTILAPPVNDDVEIAGPERFPLDDFVRQALVARNDSRLVLADHRARYFGGRIGMRTLLPGPHAAIGTTRFDTLLAELRTSAVTAISPLPAEL</sequence>
<dbReference type="SUPFAM" id="SSF51735">
    <property type="entry name" value="NAD(P)-binding Rossmann-fold domains"/>
    <property type="match status" value="1"/>
</dbReference>
<accession>A0ABX5SV67</accession>
<dbReference type="EMBL" id="CP038266">
    <property type="protein sequence ID" value="QBR89121.1"/>
    <property type="molecule type" value="Genomic_DNA"/>
</dbReference>